<dbReference type="EMBL" id="NOJZ02000003">
    <property type="protein sequence ID" value="RDY24445.1"/>
    <property type="molecule type" value="Genomic_DNA"/>
</dbReference>
<evidence type="ECO:0000256" key="2">
    <source>
        <dbReference type="SAM" id="Coils"/>
    </source>
</evidence>
<sequence>MKKKYMLIILVSLILGILIGIVFRDYKANKNDYISKDDLIKKEKKVTSKSIKKLRKEKENLDSQIENLNKEYNDLDKVKKVQKLKEILSYTDVKGKGLTLKIDAIDEKTGNISNFIDYNKILINIINELKINGSKYISINEQRINQYSEVVLAGSHININSTPIAPPYEIKCIGDIEKLTNYMNKGSGYLKNIQSNYPIKVDLKINDDIVINKLAISNKLKYMEDEEDNIRGK</sequence>
<comment type="caution">
    <text evidence="3">The sequence shown here is derived from an EMBL/GenBank/DDBJ whole genome shotgun (WGS) entry which is preliminary data.</text>
</comment>
<keyword evidence="2" id="KW-0175">Coiled coil</keyword>
<protein>
    <submittedName>
        <fullName evidence="3">DUF881 domain-containing protein</fullName>
    </submittedName>
</protein>
<comment type="similarity">
    <text evidence="1">Belongs to the UPF0749 family.</text>
</comment>
<gene>
    <name evidence="3" type="ORF">CHF27_003560</name>
</gene>
<dbReference type="Proteomes" id="UP000243494">
    <property type="component" value="Unassembled WGS sequence"/>
</dbReference>
<evidence type="ECO:0000256" key="1">
    <source>
        <dbReference type="ARBA" id="ARBA00009108"/>
    </source>
</evidence>
<evidence type="ECO:0000313" key="3">
    <source>
        <dbReference type="EMBL" id="RDY24445.1"/>
    </source>
</evidence>
<keyword evidence="4" id="KW-1185">Reference proteome</keyword>
<dbReference type="AlphaFoldDB" id="A0A371IVE4"/>
<dbReference type="Pfam" id="PF05949">
    <property type="entry name" value="DUF881"/>
    <property type="match status" value="1"/>
</dbReference>
<dbReference type="RefSeq" id="WP_095405661.1">
    <property type="nucleotide sequence ID" value="NZ_NOJZ02000003.1"/>
</dbReference>
<accession>A0A371IVE4</accession>
<evidence type="ECO:0000313" key="4">
    <source>
        <dbReference type="Proteomes" id="UP000243494"/>
    </source>
</evidence>
<dbReference type="PANTHER" id="PTHR37313:SF2">
    <property type="entry name" value="UPF0749 PROTEIN YLXX"/>
    <property type="match status" value="1"/>
</dbReference>
<reference evidence="3 4" key="1">
    <citation type="journal article" date="2017" name="Genome Announc.">
        <title>Draft Genome Sequence of Romboutsia maritimum sp. nov. Strain CCRI-22766(T), Isolated from Coastal Estuarine Mud.</title>
        <authorList>
            <person name="Maheux A.F."/>
            <person name="Boudreau D.K."/>
            <person name="Berube E."/>
            <person name="Boissinot M."/>
            <person name="Raymond F."/>
            <person name="Brodeur S."/>
            <person name="Corbeil J."/>
            <person name="Brightwell G."/>
            <person name="Broda D."/>
            <person name="Omar R.F."/>
            <person name="Bergeron M.G."/>
        </authorList>
    </citation>
    <scope>NUCLEOTIDE SEQUENCE [LARGE SCALE GENOMIC DNA]</scope>
    <source>
        <strain evidence="3 4">CCRI-22766</strain>
    </source>
</reference>
<organism evidence="3 4">
    <name type="scientific">Romboutsia maritimum</name>
    <dbReference type="NCBI Taxonomy" id="2020948"/>
    <lineage>
        <taxon>Bacteria</taxon>
        <taxon>Bacillati</taxon>
        <taxon>Bacillota</taxon>
        <taxon>Clostridia</taxon>
        <taxon>Peptostreptococcales</taxon>
        <taxon>Peptostreptococcaceae</taxon>
        <taxon>Romboutsia</taxon>
    </lineage>
</organism>
<dbReference type="PANTHER" id="PTHR37313">
    <property type="entry name" value="UPF0749 PROTEIN RV1825"/>
    <property type="match status" value="1"/>
</dbReference>
<dbReference type="Gene3D" id="3.30.70.1880">
    <property type="entry name" value="Protein of unknown function DUF881"/>
    <property type="match status" value="1"/>
</dbReference>
<feature type="coiled-coil region" evidence="2">
    <location>
        <begin position="44"/>
        <end position="85"/>
    </location>
</feature>
<dbReference type="InterPro" id="IPR010273">
    <property type="entry name" value="DUF881"/>
</dbReference>
<name>A0A371IVE4_9FIRM</name>
<dbReference type="OrthoDB" id="9776196at2"/>
<proteinExistence type="inferred from homology"/>